<reference evidence="2" key="1">
    <citation type="submission" date="2022-01" db="EMBL/GenBank/DDBJ databases">
        <authorList>
            <person name="Karlyshev A.V."/>
            <person name="Jaspars M."/>
        </authorList>
    </citation>
    <scope>NUCLEOTIDE SEQUENCE</scope>
    <source>
        <strain evidence="2">AGSA3-2</strain>
    </source>
</reference>
<evidence type="ECO:0008006" key="4">
    <source>
        <dbReference type="Google" id="ProtNLM"/>
    </source>
</evidence>
<keyword evidence="1" id="KW-1133">Transmembrane helix</keyword>
<sequence>MGYRIRMMTVVLLATLGLLGLGLIAVGMITMGDCPSRSDCLAWRMLGVVIWLPTSLVLLGTALWLWRWPSWWALTPLLLPLLLIGVFIAG</sequence>
<organism evidence="2 3">
    <name type="scientific">Alloalcanivorax xenomutans</name>
    <dbReference type="NCBI Taxonomy" id="1094342"/>
    <lineage>
        <taxon>Bacteria</taxon>
        <taxon>Pseudomonadati</taxon>
        <taxon>Pseudomonadota</taxon>
        <taxon>Gammaproteobacteria</taxon>
        <taxon>Oceanospirillales</taxon>
        <taxon>Alcanivoracaceae</taxon>
        <taxon>Alloalcanivorax</taxon>
    </lineage>
</organism>
<evidence type="ECO:0000313" key="2">
    <source>
        <dbReference type="EMBL" id="MCE7510108.1"/>
    </source>
</evidence>
<name>A0A9Q3W6L3_9GAMM</name>
<dbReference type="GeneID" id="94687971"/>
<keyword evidence="1" id="KW-0472">Membrane</keyword>
<dbReference type="AlphaFoldDB" id="A0A9Q3W6L3"/>
<feature type="transmembrane region" description="Helical" evidence="1">
    <location>
        <begin position="71"/>
        <end position="89"/>
    </location>
</feature>
<protein>
    <recommendedName>
        <fullName evidence="4">Transmembrane protein</fullName>
    </recommendedName>
</protein>
<dbReference type="Proteomes" id="UP001107961">
    <property type="component" value="Unassembled WGS sequence"/>
</dbReference>
<evidence type="ECO:0000256" key="1">
    <source>
        <dbReference type="SAM" id="Phobius"/>
    </source>
</evidence>
<keyword evidence="3" id="KW-1185">Reference proteome</keyword>
<dbReference type="EMBL" id="JAJVKT010000020">
    <property type="protein sequence ID" value="MCE7510108.1"/>
    <property type="molecule type" value="Genomic_DNA"/>
</dbReference>
<evidence type="ECO:0000313" key="3">
    <source>
        <dbReference type="Proteomes" id="UP001107961"/>
    </source>
</evidence>
<keyword evidence="1" id="KW-0812">Transmembrane</keyword>
<proteinExistence type="predicted"/>
<dbReference type="RefSeq" id="WP_026948566.1">
    <property type="nucleotide sequence ID" value="NZ_CP012331.1"/>
</dbReference>
<feature type="transmembrane region" description="Helical" evidence="1">
    <location>
        <begin position="41"/>
        <end position="64"/>
    </location>
</feature>
<accession>A0A9Q3W6L3</accession>
<gene>
    <name evidence="2" type="ORF">LZG35_15830</name>
</gene>
<comment type="caution">
    <text evidence="2">The sequence shown here is derived from an EMBL/GenBank/DDBJ whole genome shotgun (WGS) entry which is preliminary data.</text>
</comment>